<dbReference type="STRING" id="50376.A0A517LPD6"/>
<dbReference type="AlphaFoldDB" id="A0A517LPD6"/>
<keyword evidence="6" id="KW-0464">Manganese</keyword>
<dbReference type="GO" id="GO:0010945">
    <property type="term" value="F:coenzyme A diphosphatase activity"/>
    <property type="evidence" value="ECO:0007669"/>
    <property type="project" value="InterPro"/>
</dbReference>
<gene>
    <name evidence="8" type="ORF">FKW77_000560</name>
</gene>
<dbReference type="GO" id="GO:0015938">
    <property type="term" value="P:coenzyme A catabolic process"/>
    <property type="evidence" value="ECO:0007669"/>
    <property type="project" value="TreeGrafter"/>
</dbReference>
<keyword evidence="3" id="KW-0479">Metal-binding</keyword>
<dbReference type="PANTHER" id="PTHR12992:SF24">
    <property type="entry name" value="PEROXISOMAL COENZYME A DIPHOSPHATASE NUDT7"/>
    <property type="match status" value="1"/>
</dbReference>
<dbReference type="GO" id="GO:0046872">
    <property type="term" value="F:metal ion binding"/>
    <property type="evidence" value="ECO:0007669"/>
    <property type="project" value="UniProtKB-KW"/>
</dbReference>
<dbReference type="Gene3D" id="3.90.79.10">
    <property type="entry name" value="Nucleoside Triphosphate Pyrophosphohydrolase"/>
    <property type="match status" value="1"/>
</dbReference>
<dbReference type="CDD" id="cd03426">
    <property type="entry name" value="NUDIX_CoAse_Nudt7"/>
    <property type="match status" value="1"/>
</dbReference>
<evidence type="ECO:0000256" key="1">
    <source>
        <dbReference type="ARBA" id="ARBA00001936"/>
    </source>
</evidence>
<keyword evidence="9" id="KW-1185">Reference proteome</keyword>
<evidence type="ECO:0000256" key="6">
    <source>
        <dbReference type="ARBA" id="ARBA00023211"/>
    </source>
</evidence>
<sequence>MAILKPAHAAAIARLRSYVPPPTRYYSLPLSRRAAVLVLLYGGQQGELRVLLTMRARGLNAYGGHSSFPGGRADDLCETPFQTARREAHEEIGLSRDDSRIPPPFRIEHLCQLPANLARTELGVRPCIAHLYPDPTSSSAVTPSVEEAIIPQLDAREVAAVFTAPFRSFLKQSHGLDHVSENAEGYGVETTASPAQFYRGAWTDWHEARWRMHSFYIPVRDQVVTWSTQGLMANGADKEPAEHKLTAQGDMERFRVFGMTARILVDAARLAFAEEPEFEHNAAFGDEDMIGRLLKVGRLSQVRRKSDELTKEDMVAAAKL</sequence>
<dbReference type="Proteomes" id="UP000316270">
    <property type="component" value="Chromosome 18"/>
</dbReference>
<dbReference type="EMBL" id="CP042202">
    <property type="protein sequence ID" value="QDS77510.1"/>
    <property type="molecule type" value="Genomic_DNA"/>
</dbReference>
<dbReference type="InterPro" id="IPR045121">
    <property type="entry name" value="CoAse"/>
</dbReference>
<dbReference type="InterPro" id="IPR015797">
    <property type="entry name" value="NUDIX_hydrolase-like_dom_sf"/>
</dbReference>
<feature type="domain" description="Nudix hydrolase" evidence="7">
    <location>
        <begin position="31"/>
        <end position="225"/>
    </location>
</feature>
<dbReference type="OrthoDB" id="206213at2759"/>
<comment type="cofactor">
    <cofactor evidence="2">
        <name>Mg(2+)</name>
        <dbReference type="ChEBI" id="CHEBI:18420"/>
    </cofactor>
</comment>
<accession>A0A517LPD6</accession>
<evidence type="ECO:0000259" key="7">
    <source>
        <dbReference type="PROSITE" id="PS51462"/>
    </source>
</evidence>
<protein>
    <recommendedName>
        <fullName evidence="7">Nudix hydrolase domain-containing protein</fullName>
    </recommendedName>
</protein>
<dbReference type="SUPFAM" id="SSF55811">
    <property type="entry name" value="Nudix"/>
    <property type="match status" value="1"/>
</dbReference>
<organism evidence="8 9">
    <name type="scientific">Venturia effusa</name>
    <dbReference type="NCBI Taxonomy" id="50376"/>
    <lineage>
        <taxon>Eukaryota</taxon>
        <taxon>Fungi</taxon>
        <taxon>Dikarya</taxon>
        <taxon>Ascomycota</taxon>
        <taxon>Pezizomycotina</taxon>
        <taxon>Dothideomycetes</taxon>
        <taxon>Pleosporomycetidae</taxon>
        <taxon>Venturiales</taxon>
        <taxon>Venturiaceae</taxon>
        <taxon>Venturia</taxon>
    </lineage>
</organism>
<comment type="cofactor">
    <cofactor evidence="1">
        <name>Mn(2+)</name>
        <dbReference type="ChEBI" id="CHEBI:29035"/>
    </cofactor>
</comment>
<evidence type="ECO:0000256" key="2">
    <source>
        <dbReference type="ARBA" id="ARBA00001946"/>
    </source>
</evidence>
<evidence type="ECO:0000256" key="4">
    <source>
        <dbReference type="ARBA" id="ARBA00022801"/>
    </source>
</evidence>
<dbReference type="InterPro" id="IPR000086">
    <property type="entry name" value="NUDIX_hydrolase_dom"/>
</dbReference>
<evidence type="ECO:0000256" key="5">
    <source>
        <dbReference type="ARBA" id="ARBA00022842"/>
    </source>
</evidence>
<dbReference type="Pfam" id="PF00293">
    <property type="entry name" value="NUDIX"/>
    <property type="match status" value="1"/>
</dbReference>
<evidence type="ECO:0000256" key="3">
    <source>
        <dbReference type="ARBA" id="ARBA00022723"/>
    </source>
</evidence>
<keyword evidence="4" id="KW-0378">Hydrolase</keyword>
<name>A0A517LPD6_9PEZI</name>
<reference evidence="8 9" key="1">
    <citation type="submission" date="2019-07" db="EMBL/GenBank/DDBJ databases">
        <title>Finished genome of Venturia effusa.</title>
        <authorList>
            <person name="Young C.A."/>
            <person name="Cox M.P."/>
            <person name="Ganley A.R.D."/>
            <person name="David W.J."/>
        </authorList>
    </citation>
    <scope>NUCLEOTIDE SEQUENCE [LARGE SCALE GENOMIC DNA]</scope>
    <source>
        <strain evidence="9">albino</strain>
    </source>
</reference>
<dbReference type="PANTHER" id="PTHR12992">
    <property type="entry name" value="NUDIX HYDROLASE"/>
    <property type="match status" value="1"/>
</dbReference>
<keyword evidence="5" id="KW-0460">Magnesium</keyword>
<evidence type="ECO:0000313" key="9">
    <source>
        <dbReference type="Proteomes" id="UP000316270"/>
    </source>
</evidence>
<proteinExistence type="predicted"/>
<evidence type="ECO:0000313" key="8">
    <source>
        <dbReference type="EMBL" id="QDS77510.1"/>
    </source>
</evidence>
<dbReference type="PROSITE" id="PS51462">
    <property type="entry name" value="NUDIX"/>
    <property type="match status" value="1"/>
</dbReference>